<proteinExistence type="inferred from homology"/>
<dbReference type="GO" id="GO:0045493">
    <property type="term" value="P:xylan catabolic process"/>
    <property type="evidence" value="ECO:0007669"/>
    <property type="project" value="UniProtKB-KW"/>
</dbReference>
<evidence type="ECO:0000256" key="3">
    <source>
        <dbReference type="ARBA" id="ARBA00022801"/>
    </source>
</evidence>
<evidence type="ECO:0000256" key="6">
    <source>
        <dbReference type="ARBA" id="ARBA00023326"/>
    </source>
</evidence>
<reference evidence="14" key="1">
    <citation type="submission" date="2016-10" db="EMBL/GenBank/DDBJ databases">
        <authorList>
            <person name="Varghese N."/>
            <person name="Submissions S."/>
        </authorList>
    </citation>
    <scope>NUCLEOTIDE SEQUENCE [LARGE SCALE GENOMIC DNA]</scope>
    <source>
        <strain evidence="14">DSM 24740</strain>
    </source>
</reference>
<feature type="domain" description="Alpha glucuronidase N-terminal" evidence="10">
    <location>
        <begin position="28"/>
        <end position="143"/>
    </location>
</feature>
<dbReference type="InterPro" id="IPR017853">
    <property type="entry name" value="GH"/>
</dbReference>
<dbReference type="EMBL" id="FOFB01000006">
    <property type="protein sequence ID" value="SEQ20387.1"/>
    <property type="molecule type" value="Genomic_DNA"/>
</dbReference>
<evidence type="ECO:0000256" key="9">
    <source>
        <dbReference type="RuleBase" id="RU361198"/>
    </source>
</evidence>
<evidence type="ECO:0000256" key="1">
    <source>
        <dbReference type="ARBA" id="ARBA00008833"/>
    </source>
</evidence>
<dbReference type="Pfam" id="PF07488">
    <property type="entry name" value="Glyco_hydro_67M"/>
    <property type="match status" value="1"/>
</dbReference>
<dbReference type="GO" id="GO:0005576">
    <property type="term" value="C:extracellular region"/>
    <property type="evidence" value="ECO:0007669"/>
    <property type="project" value="InterPro"/>
</dbReference>
<dbReference type="Gene3D" id="3.90.1330.10">
    <property type="entry name" value="Alpha-glucuronidase, C-terminal domain"/>
    <property type="match status" value="1"/>
</dbReference>
<dbReference type="PANTHER" id="PTHR39207">
    <property type="entry name" value="ALPHA-GLUCURONIDASE A"/>
    <property type="match status" value="1"/>
</dbReference>
<evidence type="ECO:0000256" key="4">
    <source>
        <dbReference type="ARBA" id="ARBA00023277"/>
    </source>
</evidence>
<dbReference type="AlphaFoldDB" id="A0A1H9E434"/>
<sequence>MRLTPVFSLTIFLLLITGPLGADDGYRLWLRYDEIADSPLRKSYAKALPRVFREGDSPQLCAAEEELLLGLSGLLGHGVESTAAAPAKGLILGVLGRSTSLDGLLSAEEQASLPDGGYALIGQGKQFYIAGKDDRGALYGAFAFLRYLQRGRPLDDLHLLDGPRVKNRLLNHWDNLDGTVERGYAGFSIWNWHQLPHYLDPRYTDYARANASIGINGAVVTNVNAKAIVFRRDYLQKAAALAEVFRPYGIRIYLTARFSAPIELGGLPTADPEDAAVKKWWQDKASEIYALIPDFGGFVVKANSEGQPGPREYGRTHAQGANLLADALAPHGGIVMWRAFVYSNEEPVDRAKQAYDEFVPLDGKFRDNVMVQVKNGPIDFQPREPVHPLFGSMPHTPLAMEFQITKEYLGQGTHLVGLGKMYEEVLQTDTYAEGPGTRVADIIDGSAYGDDRLTAMAGVANIGTARNWTGNLFGQADWYTFGRLAWNPTGKAEDYFREWSQMTFPNSPTVQETAQNLLAVSHEACVNYMTPLGLHHIMGPDHHYGPGPWIKDMPRADWTSVYYHKADAEGVGFDRTKTGSDALEQYTSRFAARYESPDSCPPAFLLWYHHLPWDHKLPSGNTLWAELCYSYHAGATKVGEMLKNWKSLSGRLDQERYESVRMHLEIQEKEAKWWRDACLAYFQSFSGMPVPAELEKPTHSLEYYEGLTFPYAPGIKAKW</sequence>
<keyword evidence="6 9" id="KW-0624">Polysaccharide degradation</keyword>
<dbReference type="RefSeq" id="WP_090166991.1">
    <property type="nucleotide sequence ID" value="NZ_FOFB01000006.1"/>
</dbReference>
<evidence type="ECO:0000313" key="13">
    <source>
        <dbReference type="EMBL" id="SEQ20387.1"/>
    </source>
</evidence>
<keyword evidence="3 7" id="KW-0378">Hydrolase</keyword>
<dbReference type="InterPro" id="IPR037054">
    <property type="entry name" value="A-glucoronidase_C_sf"/>
</dbReference>
<dbReference type="GO" id="GO:0033939">
    <property type="term" value="F:xylan alpha-1,2-glucuronosidase activity"/>
    <property type="evidence" value="ECO:0007669"/>
    <property type="project" value="UniProtKB-EC"/>
</dbReference>
<dbReference type="SUPFAM" id="SSF55545">
    <property type="entry name" value="beta-N-acetylhexosaminidase-like domain"/>
    <property type="match status" value="1"/>
</dbReference>
<dbReference type="GO" id="GO:0046559">
    <property type="term" value="F:alpha-glucuronidase activity"/>
    <property type="evidence" value="ECO:0007669"/>
    <property type="project" value="InterPro"/>
</dbReference>
<gene>
    <name evidence="13" type="ORF">SAMN05444359_106242</name>
</gene>
<organism evidence="13 14">
    <name type="scientific">Neolewinella agarilytica</name>
    <dbReference type="NCBI Taxonomy" id="478744"/>
    <lineage>
        <taxon>Bacteria</taxon>
        <taxon>Pseudomonadati</taxon>
        <taxon>Bacteroidota</taxon>
        <taxon>Saprospiria</taxon>
        <taxon>Saprospirales</taxon>
        <taxon>Lewinellaceae</taxon>
        <taxon>Neolewinella</taxon>
    </lineage>
</organism>
<dbReference type="Gene3D" id="3.20.20.80">
    <property type="entry name" value="Glycosidases"/>
    <property type="match status" value="1"/>
</dbReference>
<dbReference type="EC" id="3.2.1.131" evidence="9"/>
<evidence type="ECO:0000259" key="12">
    <source>
        <dbReference type="Pfam" id="PF07488"/>
    </source>
</evidence>
<evidence type="ECO:0000256" key="7">
    <source>
        <dbReference type="PIRNR" id="PIRNR029900"/>
    </source>
</evidence>
<dbReference type="Gene3D" id="3.30.379.10">
    <property type="entry name" value="Chitobiase/beta-hexosaminidase domain 2-like"/>
    <property type="match status" value="1"/>
</dbReference>
<dbReference type="PANTHER" id="PTHR39207:SF1">
    <property type="entry name" value="ALPHA-GLUCURONIDASE A"/>
    <property type="match status" value="1"/>
</dbReference>
<dbReference type="Pfam" id="PF07477">
    <property type="entry name" value="Glyco_hydro_67C"/>
    <property type="match status" value="1"/>
</dbReference>
<dbReference type="InterPro" id="IPR011100">
    <property type="entry name" value="Glyco_hydro_67_cat"/>
</dbReference>
<comment type="catalytic activity">
    <reaction evidence="9">
        <text>Hydrolysis of (1-&gt;2)-alpha-D-(4-O-methyl)glucuronosyl links in the main chain of hardwood xylans.</text>
        <dbReference type="EC" id="3.2.1.131"/>
    </reaction>
</comment>
<feature type="active site" description="Proton acceptor" evidence="8">
    <location>
        <position position="379"/>
    </location>
</feature>
<evidence type="ECO:0000313" key="14">
    <source>
        <dbReference type="Proteomes" id="UP000199021"/>
    </source>
</evidence>
<dbReference type="InParanoid" id="A0A1H9E434"/>
<dbReference type="SUPFAM" id="SSF51445">
    <property type="entry name" value="(Trans)glycosidases"/>
    <property type="match status" value="1"/>
</dbReference>
<evidence type="ECO:0000259" key="11">
    <source>
        <dbReference type="Pfam" id="PF07477"/>
    </source>
</evidence>
<feature type="domain" description="Glycosyl hydrolase family 67 C-terminal" evidence="11">
    <location>
        <begin position="469"/>
        <end position="693"/>
    </location>
</feature>
<protein>
    <recommendedName>
        <fullName evidence="9">Xylan alpha-1,2-glucuronidase</fullName>
        <ecNumber evidence="9">3.2.1.131</ecNumber>
    </recommendedName>
</protein>
<evidence type="ECO:0000256" key="2">
    <source>
        <dbReference type="ARBA" id="ARBA00022651"/>
    </source>
</evidence>
<keyword evidence="5 7" id="KW-0326">Glycosidase</keyword>
<keyword evidence="2 7" id="KW-0858">Xylan degradation</keyword>
<evidence type="ECO:0000256" key="8">
    <source>
        <dbReference type="PIRSR" id="PIRSR029900-1"/>
    </source>
</evidence>
<comment type="subunit">
    <text evidence="9">Homodimer.</text>
</comment>
<dbReference type="Proteomes" id="UP000199021">
    <property type="component" value="Unassembled WGS sequence"/>
</dbReference>
<comment type="similarity">
    <text evidence="1 7 9">Belongs to the glycosyl hydrolase 67 family.</text>
</comment>
<dbReference type="STRING" id="478744.SAMN05444359_106242"/>
<keyword evidence="14" id="KW-1185">Reference proteome</keyword>
<dbReference type="OrthoDB" id="339499at2"/>
<dbReference type="InterPro" id="IPR029018">
    <property type="entry name" value="Hex-like_dom2"/>
</dbReference>
<evidence type="ECO:0000259" key="10">
    <source>
        <dbReference type="Pfam" id="PF03648"/>
    </source>
</evidence>
<evidence type="ECO:0000256" key="5">
    <source>
        <dbReference type="ARBA" id="ARBA00023295"/>
    </source>
</evidence>
<dbReference type="InterPro" id="IPR005154">
    <property type="entry name" value="Glyco_hydro_67_aGlcAse_N"/>
</dbReference>
<feature type="active site" description="Proton acceptor" evidence="8">
    <location>
        <position position="407"/>
    </location>
</feature>
<dbReference type="Pfam" id="PF03648">
    <property type="entry name" value="Glyco_hydro_67N"/>
    <property type="match status" value="1"/>
</dbReference>
<feature type="active site" description="Proton donor" evidence="8">
    <location>
        <position position="305"/>
    </location>
</feature>
<dbReference type="PIRSF" id="PIRSF029900">
    <property type="entry name" value="Alpha-glucuronds"/>
    <property type="match status" value="1"/>
</dbReference>
<feature type="domain" description="Glycosyl hydrolase family 67 catalytic" evidence="12">
    <location>
        <begin position="148"/>
        <end position="468"/>
    </location>
</feature>
<accession>A0A1H9E434</accession>
<dbReference type="InterPro" id="IPR011395">
    <property type="entry name" value="Glyco_hydro_67_aGlcAse"/>
</dbReference>
<keyword evidence="4 9" id="KW-0119">Carbohydrate metabolism</keyword>
<name>A0A1H9E434_9BACT</name>
<dbReference type="InterPro" id="IPR011099">
    <property type="entry name" value="Glyco_hydro_67_C"/>
</dbReference>